<reference evidence="6" key="2">
    <citation type="journal article" date="2023" name="IMA Fungus">
        <title>Comparative genomic study of the Penicillium genus elucidates a diverse pangenome and 15 lateral gene transfer events.</title>
        <authorList>
            <person name="Petersen C."/>
            <person name="Sorensen T."/>
            <person name="Nielsen M.R."/>
            <person name="Sondergaard T.E."/>
            <person name="Sorensen J.L."/>
            <person name="Fitzpatrick D.A."/>
            <person name="Frisvad J.C."/>
            <person name="Nielsen K.L."/>
        </authorList>
    </citation>
    <scope>NUCLEOTIDE SEQUENCE</scope>
    <source>
        <strain evidence="6">IBT 34128</strain>
    </source>
</reference>
<protein>
    <recommendedName>
        <fullName evidence="8">Major facilitator superfamily (MFS) profile domain-containing protein</fullName>
    </recommendedName>
</protein>
<dbReference type="GeneID" id="81399040"/>
<dbReference type="SUPFAM" id="SSF103473">
    <property type="entry name" value="MFS general substrate transporter"/>
    <property type="match status" value="1"/>
</dbReference>
<dbReference type="GO" id="GO:0022857">
    <property type="term" value="F:transmembrane transporter activity"/>
    <property type="evidence" value="ECO:0007669"/>
    <property type="project" value="TreeGrafter"/>
</dbReference>
<dbReference type="OrthoDB" id="10021397at2759"/>
<dbReference type="Proteomes" id="UP001141434">
    <property type="component" value="Unassembled WGS sequence"/>
</dbReference>
<dbReference type="AlphaFoldDB" id="A0A9W9JXL4"/>
<keyword evidence="4 5" id="KW-0472">Membrane</keyword>
<evidence type="ECO:0000256" key="2">
    <source>
        <dbReference type="ARBA" id="ARBA00022692"/>
    </source>
</evidence>
<feature type="transmembrane region" description="Helical" evidence="5">
    <location>
        <begin position="68"/>
        <end position="88"/>
    </location>
</feature>
<gene>
    <name evidence="6" type="ORF">NUU61_009346</name>
</gene>
<accession>A0A9W9JXL4</accession>
<feature type="non-terminal residue" evidence="6">
    <location>
        <position position="104"/>
    </location>
</feature>
<evidence type="ECO:0000256" key="1">
    <source>
        <dbReference type="ARBA" id="ARBA00004141"/>
    </source>
</evidence>
<dbReference type="PANTHER" id="PTHR23501:SF198">
    <property type="entry name" value="AZOLE RESISTANCE PROTEIN 1-RELATED"/>
    <property type="match status" value="1"/>
</dbReference>
<evidence type="ECO:0000256" key="5">
    <source>
        <dbReference type="SAM" id="Phobius"/>
    </source>
</evidence>
<evidence type="ECO:0000256" key="3">
    <source>
        <dbReference type="ARBA" id="ARBA00022989"/>
    </source>
</evidence>
<name>A0A9W9JXL4_9EURO</name>
<sequence>MVPRILANRNIAINGDSPMKAIATFLSSAIVTKLGYYQPFLIVGSILAIIGGGLIYTMDLTTDLGRMIGYQILYGAGIGIAVQIPIVVAGPLSSTEDQPITIAT</sequence>
<dbReference type="PANTHER" id="PTHR23501">
    <property type="entry name" value="MAJOR FACILITATOR SUPERFAMILY"/>
    <property type="match status" value="1"/>
</dbReference>
<evidence type="ECO:0000313" key="7">
    <source>
        <dbReference type="Proteomes" id="UP001141434"/>
    </source>
</evidence>
<dbReference type="EMBL" id="JAPMSZ010000011">
    <property type="protein sequence ID" value="KAJ5084767.1"/>
    <property type="molecule type" value="Genomic_DNA"/>
</dbReference>
<dbReference type="InterPro" id="IPR036259">
    <property type="entry name" value="MFS_trans_sf"/>
</dbReference>
<evidence type="ECO:0008006" key="8">
    <source>
        <dbReference type="Google" id="ProtNLM"/>
    </source>
</evidence>
<evidence type="ECO:0000256" key="4">
    <source>
        <dbReference type="ARBA" id="ARBA00023136"/>
    </source>
</evidence>
<comment type="caution">
    <text evidence="6">The sequence shown here is derived from an EMBL/GenBank/DDBJ whole genome shotgun (WGS) entry which is preliminary data.</text>
</comment>
<proteinExistence type="predicted"/>
<dbReference type="GO" id="GO:0005886">
    <property type="term" value="C:plasma membrane"/>
    <property type="evidence" value="ECO:0007669"/>
    <property type="project" value="TreeGrafter"/>
</dbReference>
<feature type="transmembrane region" description="Helical" evidence="5">
    <location>
        <begin position="36"/>
        <end position="56"/>
    </location>
</feature>
<comment type="subcellular location">
    <subcellularLocation>
        <location evidence="1">Membrane</location>
        <topology evidence="1">Multi-pass membrane protein</topology>
    </subcellularLocation>
</comment>
<keyword evidence="7" id="KW-1185">Reference proteome</keyword>
<organism evidence="6 7">
    <name type="scientific">Penicillium alfredii</name>
    <dbReference type="NCBI Taxonomy" id="1506179"/>
    <lineage>
        <taxon>Eukaryota</taxon>
        <taxon>Fungi</taxon>
        <taxon>Dikarya</taxon>
        <taxon>Ascomycota</taxon>
        <taxon>Pezizomycotina</taxon>
        <taxon>Eurotiomycetes</taxon>
        <taxon>Eurotiomycetidae</taxon>
        <taxon>Eurotiales</taxon>
        <taxon>Aspergillaceae</taxon>
        <taxon>Penicillium</taxon>
    </lineage>
</organism>
<dbReference type="RefSeq" id="XP_056508164.1">
    <property type="nucleotide sequence ID" value="XM_056659871.1"/>
</dbReference>
<keyword evidence="3 5" id="KW-1133">Transmembrane helix</keyword>
<reference evidence="6" key="1">
    <citation type="submission" date="2022-11" db="EMBL/GenBank/DDBJ databases">
        <authorList>
            <person name="Petersen C."/>
        </authorList>
    </citation>
    <scope>NUCLEOTIDE SEQUENCE</scope>
    <source>
        <strain evidence="6">IBT 34128</strain>
    </source>
</reference>
<evidence type="ECO:0000313" key="6">
    <source>
        <dbReference type="EMBL" id="KAJ5084767.1"/>
    </source>
</evidence>
<keyword evidence="2 5" id="KW-0812">Transmembrane</keyword>